<dbReference type="Proteomes" id="UP000004105">
    <property type="component" value="Unassembled WGS sequence"/>
</dbReference>
<reference evidence="2 3" key="1">
    <citation type="submission" date="2011-02" db="EMBL/GenBank/DDBJ databases">
        <authorList>
            <person name="Muzny D."/>
            <person name="Qin X."/>
            <person name="Deng J."/>
            <person name="Jiang H."/>
            <person name="Liu Y."/>
            <person name="Qu J."/>
            <person name="Song X.-Z."/>
            <person name="Zhang L."/>
            <person name="Thornton R."/>
            <person name="Coyle M."/>
            <person name="Francisco L."/>
            <person name="Jackson L."/>
            <person name="Javaid M."/>
            <person name="Korchina V."/>
            <person name="Kovar C."/>
            <person name="Mata R."/>
            <person name="Mathew T."/>
            <person name="Ngo R."/>
            <person name="Nguyen L."/>
            <person name="Nguyen N."/>
            <person name="Okwuonu G."/>
            <person name="Ongeri F."/>
            <person name="Pham C."/>
            <person name="Simmons D."/>
            <person name="Wilczek-Boney K."/>
            <person name="Hale W."/>
            <person name="Jakkamsetti A."/>
            <person name="Pham P."/>
            <person name="Ruth R."/>
            <person name="San Lucas F."/>
            <person name="Warren J."/>
            <person name="Zhang J."/>
            <person name="Zhao Z."/>
            <person name="Zhou C."/>
            <person name="Zhu D."/>
            <person name="Lee S."/>
            <person name="Bess C."/>
            <person name="Blankenburg K."/>
            <person name="Forbes L."/>
            <person name="Fu Q."/>
            <person name="Gubbala S."/>
            <person name="Hirani K."/>
            <person name="Jayaseelan J.C."/>
            <person name="Lara F."/>
            <person name="Munidasa M."/>
            <person name="Palculict T."/>
            <person name="Patil S."/>
            <person name="Pu L.-L."/>
            <person name="Saada N."/>
            <person name="Tang L."/>
            <person name="Weissenberger G."/>
            <person name="Zhu Y."/>
            <person name="Hemphill L."/>
            <person name="Shang Y."/>
            <person name="Youmans B."/>
            <person name="Ayvaz T."/>
            <person name="Ross M."/>
            <person name="Santibanez J."/>
            <person name="Aqrawi P."/>
            <person name="Gross S."/>
            <person name="Joshi V."/>
            <person name="Fowler G."/>
            <person name="Nazareth L."/>
            <person name="Reid J."/>
            <person name="Worley K."/>
            <person name="Petrosino J."/>
            <person name="Highlander S."/>
            <person name="Gibbs R."/>
        </authorList>
    </citation>
    <scope>NUCLEOTIDE SEQUENCE [LARGE SCALE GENOMIC DNA]</scope>
    <source>
        <strain evidence="2 3">ATCC BAA-1200</strain>
    </source>
</reference>
<keyword evidence="3" id="KW-1185">Reference proteome</keyword>
<keyword evidence="1" id="KW-1133">Transmembrane helix</keyword>
<organism evidence="2 3">
    <name type="scientific">Neisseria bacilliformis ATCC BAA-1200</name>
    <dbReference type="NCBI Taxonomy" id="888742"/>
    <lineage>
        <taxon>Bacteria</taxon>
        <taxon>Pseudomonadati</taxon>
        <taxon>Pseudomonadota</taxon>
        <taxon>Betaproteobacteria</taxon>
        <taxon>Neisseriales</taxon>
        <taxon>Neisseriaceae</taxon>
        <taxon>Neisseria</taxon>
    </lineage>
</organism>
<dbReference type="HOGENOM" id="CLU_3082179_0_0_4"/>
<comment type="caution">
    <text evidence="2">The sequence shown here is derived from an EMBL/GenBank/DDBJ whole genome shotgun (WGS) entry which is preliminary data.</text>
</comment>
<dbReference type="EMBL" id="AFAY01000035">
    <property type="protein sequence ID" value="EGF10569.1"/>
    <property type="molecule type" value="Genomic_DNA"/>
</dbReference>
<keyword evidence="1" id="KW-0472">Membrane</keyword>
<dbReference type="AlphaFoldDB" id="F2BDH3"/>
<evidence type="ECO:0000313" key="2">
    <source>
        <dbReference type="EMBL" id="EGF10569.1"/>
    </source>
</evidence>
<proteinExistence type="predicted"/>
<keyword evidence="1" id="KW-0812">Transmembrane</keyword>
<evidence type="ECO:0000313" key="3">
    <source>
        <dbReference type="Proteomes" id="UP000004105"/>
    </source>
</evidence>
<accession>F2BDH3</accession>
<protein>
    <submittedName>
        <fullName evidence="2">Uncharacterized protein</fullName>
    </submittedName>
</protein>
<evidence type="ECO:0000256" key="1">
    <source>
        <dbReference type="SAM" id="Phobius"/>
    </source>
</evidence>
<name>F2BDH3_9NEIS</name>
<feature type="transmembrane region" description="Helical" evidence="1">
    <location>
        <begin position="21"/>
        <end position="42"/>
    </location>
</feature>
<sequence length="52" mass="5879">MRDTDRVRRGATHPTPAPFCHYSRACPIWVAAVSLICLFISLKHNLEVSNKV</sequence>
<gene>
    <name evidence="2" type="ORF">HMPREF9123_1779</name>
</gene>